<feature type="compositionally biased region" description="Basic and acidic residues" evidence="5">
    <location>
        <begin position="63"/>
        <end position="73"/>
    </location>
</feature>
<dbReference type="Gene3D" id="1.20.1250.20">
    <property type="entry name" value="MFS general substrate transporter like domains"/>
    <property type="match status" value="1"/>
</dbReference>
<sequence>NLGSKVFFLWGSTCILCFIYAYLFVWETKGLTLEQVDRMMEECTSPRHSPGWKPHTTFAAEAAHDKPAAEQQEKIGAATPSELLEQV</sequence>
<evidence type="ECO:0000256" key="2">
    <source>
        <dbReference type="ARBA" id="ARBA00022692"/>
    </source>
</evidence>
<organism evidence="7 8">
    <name type="scientific">Cryptococcus deuterogattii Ram5</name>
    <dbReference type="NCBI Taxonomy" id="1296110"/>
    <lineage>
        <taxon>Eukaryota</taxon>
        <taxon>Fungi</taxon>
        <taxon>Dikarya</taxon>
        <taxon>Basidiomycota</taxon>
        <taxon>Agaricomycotina</taxon>
        <taxon>Tremellomycetes</taxon>
        <taxon>Tremellales</taxon>
        <taxon>Cryptococcaceae</taxon>
        <taxon>Cryptococcus</taxon>
        <taxon>Cryptococcus gattii species complex</taxon>
    </lineage>
</organism>
<evidence type="ECO:0000313" key="7">
    <source>
        <dbReference type="EMBL" id="KIR38123.1"/>
    </source>
</evidence>
<name>A0A0D0TRL8_9TREE</name>
<gene>
    <name evidence="7" type="ORF">I313_06119</name>
</gene>
<evidence type="ECO:0000256" key="1">
    <source>
        <dbReference type="ARBA" id="ARBA00004370"/>
    </source>
</evidence>
<evidence type="ECO:0000256" key="5">
    <source>
        <dbReference type="SAM" id="MobiDB-lite"/>
    </source>
</evidence>
<keyword evidence="8" id="KW-1185">Reference proteome</keyword>
<dbReference type="InterPro" id="IPR005828">
    <property type="entry name" value="MFS_sugar_transport-like"/>
</dbReference>
<protein>
    <submittedName>
        <fullName evidence="7">Unplaced genomic scaffold supercont1.17, whole genome shotgun sequence</fullName>
    </submittedName>
</protein>
<evidence type="ECO:0000313" key="8">
    <source>
        <dbReference type="Proteomes" id="UP000053392"/>
    </source>
</evidence>
<dbReference type="InterPro" id="IPR036259">
    <property type="entry name" value="MFS_trans_sf"/>
</dbReference>
<dbReference type="AlphaFoldDB" id="A0A0D0TRL8"/>
<reference evidence="7 8" key="1">
    <citation type="submission" date="2015-01" db="EMBL/GenBank/DDBJ databases">
        <title>The Genome Sequence of Cryptococcus gattii Ram5.</title>
        <authorList>
            <consortium name="The Broad Institute Genomics Platform"/>
            <person name="Cuomo C."/>
            <person name="Litvintseva A."/>
            <person name="Chen Y."/>
            <person name="Heitman J."/>
            <person name="Sun S."/>
            <person name="Springer D."/>
            <person name="Dromer F."/>
            <person name="Young S."/>
            <person name="Zeng Q."/>
            <person name="Gargeya S."/>
            <person name="Abouelleil A."/>
            <person name="Alvarado L."/>
            <person name="Chapman S.B."/>
            <person name="Gainer-Dewar J."/>
            <person name="Goldberg J."/>
            <person name="Griggs A."/>
            <person name="Gujja S."/>
            <person name="Hansen M."/>
            <person name="Howarth C."/>
            <person name="Imamovic A."/>
            <person name="Larimer J."/>
            <person name="Murphy C."/>
            <person name="Naylor J."/>
            <person name="Pearson M."/>
            <person name="Priest M."/>
            <person name="Roberts A."/>
            <person name="Saif S."/>
            <person name="Shea T."/>
            <person name="Sykes S."/>
            <person name="Wortman J."/>
            <person name="Nusbaum C."/>
            <person name="Birren B."/>
        </authorList>
    </citation>
    <scope>NUCLEOTIDE SEQUENCE [LARGE SCALE GENOMIC DNA]</scope>
    <source>
        <strain evidence="7 8">Ram5</strain>
    </source>
</reference>
<dbReference type="HOGENOM" id="CLU_2489332_0_0_1"/>
<keyword evidence="2 6" id="KW-0812">Transmembrane</keyword>
<dbReference type="Pfam" id="PF00083">
    <property type="entry name" value="Sugar_tr"/>
    <property type="match status" value="1"/>
</dbReference>
<evidence type="ECO:0000256" key="4">
    <source>
        <dbReference type="ARBA" id="ARBA00023136"/>
    </source>
</evidence>
<evidence type="ECO:0000256" key="6">
    <source>
        <dbReference type="SAM" id="Phobius"/>
    </source>
</evidence>
<dbReference type="OrthoDB" id="3042511at2759"/>
<feature type="transmembrane region" description="Helical" evidence="6">
    <location>
        <begin position="6"/>
        <end position="25"/>
    </location>
</feature>
<feature type="region of interest" description="Disordered" evidence="5">
    <location>
        <begin position="63"/>
        <end position="87"/>
    </location>
</feature>
<feature type="non-terminal residue" evidence="7">
    <location>
        <position position="1"/>
    </location>
</feature>
<dbReference type="Proteomes" id="UP000053392">
    <property type="component" value="Unassembled WGS sequence"/>
</dbReference>
<comment type="subcellular location">
    <subcellularLocation>
        <location evidence="1">Membrane</location>
    </subcellularLocation>
</comment>
<dbReference type="GO" id="GO:0016020">
    <property type="term" value="C:membrane"/>
    <property type="evidence" value="ECO:0007669"/>
    <property type="project" value="UniProtKB-SubCell"/>
</dbReference>
<keyword evidence="3 6" id="KW-1133">Transmembrane helix</keyword>
<dbReference type="EMBL" id="KN847912">
    <property type="protein sequence ID" value="KIR38123.1"/>
    <property type="molecule type" value="Genomic_DNA"/>
</dbReference>
<keyword evidence="4 6" id="KW-0472">Membrane</keyword>
<dbReference type="GO" id="GO:0022857">
    <property type="term" value="F:transmembrane transporter activity"/>
    <property type="evidence" value="ECO:0007669"/>
    <property type="project" value="InterPro"/>
</dbReference>
<evidence type="ECO:0000256" key="3">
    <source>
        <dbReference type="ARBA" id="ARBA00022989"/>
    </source>
</evidence>
<accession>A0A0D0TRL8</accession>
<proteinExistence type="predicted"/>